<gene>
    <name evidence="5 9" type="primary">ftsA</name>
    <name evidence="9" type="ORF">H9789_12345</name>
</gene>
<dbReference type="GO" id="GO:0032153">
    <property type="term" value="C:cell division site"/>
    <property type="evidence" value="ECO:0007669"/>
    <property type="project" value="UniProtKB-UniRule"/>
</dbReference>
<reference evidence="9" key="2">
    <citation type="submission" date="2021-04" db="EMBL/GenBank/DDBJ databases">
        <authorList>
            <person name="Gilroy R."/>
        </authorList>
    </citation>
    <scope>NUCLEOTIDE SEQUENCE</scope>
    <source>
        <strain evidence="9">G3-2149</strain>
    </source>
</reference>
<dbReference type="AlphaFoldDB" id="A0A9E2L9U4"/>
<reference evidence="9" key="1">
    <citation type="journal article" date="2021" name="PeerJ">
        <title>Extensive microbial diversity within the chicken gut microbiome revealed by metagenomics and culture.</title>
        <authorList>
            <person name="Gilroy R."/>
            <person name="Ravi A."/>
            <person name="Getino M."/>
            <person name="Pursley I."/>
            <person name="Horton D.L."/>
            <person name="Alikhan N.F."/>
            <person name="Baker D."/>
            <person name="Gharbi K."/>
            <person name="Hall N."/>
            <person name="Watson M."/>
            <person name="Adriaenssens E.M."/>
            <person name="Foster-Nyarko E."/>
            <person name="Jarju S."/>
            <person name="Secka A."/>
            <person name="Antonio M."/>
            <person name="Oren A."/>
            <person name="Chaudhuri R.R."/>
            <person name="La Ragione R."/>
            <person name="Hildebrand F."/>
            <person name="Pallen M.J."/>
        </authorList>
    </citation>
    <scope>NUCLEOTIDE SEQUENCE</scope>
    <source>
        <strain evidence="9">G3-2149</strain>
    </source>
</reference>
<dbReference type="InterPro" id="IPR020823">
    <property type="entry name" value="Cell_div_FtsA"/>
</dbReference>
<feature type="compositionally biased region" description="Basic and acidic residues" evidence="7">
    <location>
        <begin position="391"/>
        <end position="429"/>
    </location>
</feature>
<feature type="region of interest" description="Disordered" evidence="7">
    <location>
        <begin position="378"/>
        <end position="475"/>
    </location>
</feature>
<evidence type="ECO:0000256" key="6">
    <source>
        <dbReference type="PIRNR" id="PIRNR003101"/>
    </source>
</evidence>
<dbReference type="EMBL" id="JAHLFU010000253">
    <property type="protein sequence ID" value="MBU3854579.1"/>
    <property type="molecule type" value="Genomic_DNA"/>
</dbReference>
<dbReference type="Pfam" id="PF14450">
    <property type="entry name" value="FtsA"/>
    <property type="match status" value="1"/>
</dbReference>
<evidence type="ECO:0000313" key="9">
    <source>
        <dbReference type="EMBL" id="MBU3854579.1"/>
    </source>
</evidence>
<accession>A0A9E2L9U4</accession>
<keyword evidence="2 5" id="KW-0132">Cell division</keyword>
<dbReference type="SUPFAM" id="SSF53067">
    <property type="entry name" value="Actin-like ATPase domain"/>
    <property type="match status" value="2"/>
</dbReference>
<feature type="compositionally biased region" description="Basic and acidic residues" evidence="7">
    <location>
        <begin position="437"/>
        <end position="452"/>
    </location>
</feature>
<sequence length="475" mass="53730">MATDKDIIVAIELGSSSIRGIAGRKNVDGTLHILDIVERKTKNCIRKGVIYNIDKTIQALNSIFIQLREDLNVYINKAYVGIAGQSLCTIRNSASRQMANKVVISSEIIDSLLDSNYNINYPDKDILDVKPQEYRIGTNYITEPIGILSNQIEGKFLNIVARSTIKESIQKCFDAVNIQILDMFIAPLALADNILTDNEKRTGCALVDFGAETTTVSIYKNNILRYLSVIPLGGNNVTLDICSKQLEEDEAEELKIKYGTAFSDTSKDVVRHIPMSFDPSITIAEDVLQEITEARMEEIIANVWEQIQQSGYADKLISGIVITGGAANIRNIEKAISYRTKNDKIKVAKTLHTMIIPDRFEDVIQETNTNTLISLLSCGDADCTDEDPEEAERRRQEEEQDRKRQEAEKRERQQAKEKEEEEARQKEQNKQNNDSHNSSDTEKSEEQEEKNKSGFMQSLKNRFIKITKIFTETEE</sequence>
<evidence type="ECO:0000256" key="2">
    <source>
        <dbReference type="ARBA" id="ARBA00022618"/>
    </source>
</evidence>
<comment type="subunit">
    <text evidence="5">Self-interacts. Interacts with FtsZ.</text>
</comment>
<dbReference type="InterPro" id="IPR050696">
    <property type="entry name" value="FtsA/MreB"/>
</dbReference>
<proteinExistence type="inferred from homology"/>
<dbReference type="NCBIfam" id="TIGR01174">
    <property type="entry name" value="ftsA"/>
    <property type="match status" value="1"/>
</dbReference>
<organism evidence="9 10">
    <name type="scientific">Candidatus Paraprevotella stercoravium</name>
    <dbReference type="NCBI Taxonomy" id="2838725"/>
    <lineage>
        <taxon>Bacteria</taxon>
        <taxon>Pseudomonadati</taxon>
        <taxon>Bacteroidota</taxon>
        <taxon>Bacteroidia</taxon>
        <taxon>Bacteroidales</taxon>
        <taxon>Prevotellaceae</taxon>
        <taxon>Paraprevotella</taxon>
    </lineage>
</organism>
<dbReference type="SMART" id="SM00842">
    <property type="entry name" value="FtsA"/>
    <property type="match status" value="1"/>
</dbReference>
<evidence type="ECO:0000313" key="10">
    <source>
        <dbReference type="Proteomes" id="UP000823865"/>
    </source>
</evidence>
<keyword evidence="3 5" id="KW-0472">Membrane</keyword>
<dbReference type="PIRSF" id="PIRSF003101">
    <property type="entry name" value="FtsA"/>
    <property type="match status" value="1"/>
</dbReference>
<evidence type="ECO:0000256" key="4">
    <source>
        <dbReference type="ARBA" id="ARBA00023306"/>
    </source>
</evidence>
<protein>
    <recommendedName>
        <fullName evidence="5 6">Cell division protein FtsA</fullName>
    </recommendedName>
</protein>
<dbReference type="PANTHER" id="PTHR32432">
    <property type="entry name" value="CELL DIVISION PROTEIN FTSA-RELATED"/>
    <property type="match status" value="1"/>
</dbReference>
<keyword evidence="1 5" id="KW-1003">Cell membrane</keyword>
<keyword evidence="4 5" id="KW-0131">Cell cycle</keyword>
<dbReference type="Proteomes" id="UP000823865">
    <property type="component" value="Unassembled WGS sequence"/>
</dbReference>
<dbReference type="InterPro" id="IPR043129">
    <property type="entry name" value="ATPase_NBD"/>
</dbReference>
<evidence type="ECO:0000256" key="7">
    <source>
        <dbReference type="SAM" id="MobiDB-lite"/>
    </source>
</evidence>
<dbReference type="HAMAP" id="MF_02033">
    <property type="entry name" value="FtsA"/>
    <property type="match status" value="1"/>
</dbReference>
<dbReference type="InterPro" id="IPR003494">
    <property type="entry name" value="SHS2_FtsA"/>
</dbReference>
<comment type="similarity">
    <text evidence="5 6">Belongs to the FtsA/MreB family.</text>
</comment>
<dbReference type="GO" id="GO:0009898">
    <property type="term" value="C:cytoplasmic side of plasma membrane"/>
    <property type="evidence" value="ECO:0007669"/>
    <property type="project" value="UniProtKB-UniRule"/>
</dbReference>
<name>A0A9E2L9U4_9BACT</name>
<dbReference type="Pfam" id="PF02491">
    <property type="entry name" value="SHS2_FTSA"/>
    <property type="match status" value="1"/>
</dbReference>
<dbReference type="GO" id="GO:0043093">
    <property type="term" value="P:FtsZ-dependent cytokinesis"/>
    <property type="evidence" value="ECO:0007669"/>
    <property type="project" value="UniProtKB-UniRule"/>
</dbReference>
<evidence type="ECO:0000259" key="8">
    <source>
        <dbReference type="SMART" id="SM00842"/>
    </source>
</evidence>
<evidence type="ECO:0000256" key="1">
    <source>
        <dbReference type="ARBA" id="ARBA00022475"/>
    </source>
</evidence>
<feature type="domain" description="SHS2" evidence="8">
    <location>
        <begin position="8"/>
        <end position="194"/>
    </location>
</feature>
<comment type="caution">
    <text evidence="9">The sequence shown here is derived from an EMBL/GenBank/DDBJ whole genome shotgun (WGS) entry which is preliminary data.</text>
</comment>
<evidence type="ECO:0000256" key="3">
    <source>
        <dbReference type="ARBA" id="ARBA00023136"/>
    </source>
</evidence>
<comment type="function">
    <text evidence="5 6">Cell division protein that is involved in the assembly of the Z ring. May serve as a membrane anchor for the Z ring.</text>
</comment>
<evidence type="ECO:0000256" key="5">
    <source>
        <dbReference type="HAMAP-Rule" id="MF_02033"/>
    </source>
</evidence>
<dbReference type="Gene3D" id="3.30.420.40">
    <property type="match status" value="1"/>
</dbReference>
<dbReference type="PANTHER" id="PTHR32432:SF4">
    <property type="entry name" value="CELL DIVISION PROTEIN FTSA"/>
    <property type="match status" value="1"/>
</dbReference>
<comment type="subcellular location">
    <subcellularLocation>
        <location evidence="5">Cell membrane</location>
        <topology evidence="5">Peripheral membrane protein</topology>
        <orientation evidence="5">Cytoplasmic side</orientation>
    </subcellularLocation>
    <text evidence="5">Localizes to the Z ring in an FtsZ-dependent manner. Targeted to the membrane through a conserved C-terminal amphipathic helix.</text>
</comment>